<keyword evidence="2" id="KW-1185">Reference proteome</keyword>
<accession>A0A1I8F5L4</accession>
<feature type="compositionally biased region" description="Basic and acidic residues" evidence="1">
    <location>
        <begin position="238"/>
        <end position="248"/>
    </location>
</feature>
<evidence type="ECO:0000313" key="3">
    <source>
        <dbReference type="WBParaSite" id="maker-unitig_21308-snap-gene-0.4-mRNA-1"/>
    </source>
</evidence>
<feature type="region of interest" description="Disordered" evidence="1">
    <location>
        <begin position="212"/>
        <end position="254"/>
    </location>
</feature>
<evidence type="ECO:0000256" key="1">
    <source>
        <dbReference type="SAM" id="MobiDB-lite"/>
    </source>
</evidence>
<evidence type="ECO:0000313" key="2">
    <source>
        <dbReference type="Proteomes" id="UP000095280"/>
    </source>
</evidence>
<organism evidence="2 3">
    <name type="scientific">Macrostomum lignano</name>
    <dbReference type="NCBI Taxonomy" id="282301"/>
    <lineage>
        <taxon>Eukaryota</taxon>
        <taxon>Metazoa</taxon>
        <taxon>Spiralia</taxon>
        <taxon>Lophotrochozoa</taxon>
        <taxon>Platyhelminthes</taxon>
        <taxon>Rhabditophora</taxon>
        <taxon>Macrostomorpha</taxon>
        <taxon>Macrostomida</taxon>
        <taxon>Macrostomidae</taxon>
        <taxon>Macrostomum</taxon>
    </lineage>
</organism>
<proteinExistence type="predicted"/>
<dbReference type="AlphaFoldDB" id="A0A1I8F5L4"/>
<reference evidence="3" key="1">
    <citation type="submission" date="2016-11" db="UniProtKB">
        <authorList>
            <consortium name="WormBaseParasite"/>
        </authorList>
    </citation>
    <scope>IDENTIFICATION</scope>
</reference>
<dbReference type="Proteomes" id="UP000095280">
    <property type="component" value="Unplaced"/>
</dbReference>
<name>A0A1I8F5L4_9PLAT</name>
<sequence length="254" mass="27431">SRWSCVDLILAQKIVSNCSAPLVEVMEPSAGGWRRLPNSITMAAATVGEMSSRSPEAVEFQLRSQSGEFGASGTAGMLWSDEASESTLLALATTVSCCCQLEQAHQLHSSVIWRRRRFGGAASSATGAWRPTFMPLLVQRHSSLEIIADSPAQARLASRAAKKLSQRQRSYRQSAKAHGALSPVDTARLRALLDLQYTSSDDELHGCGGVNGCPGSQPRQQVERPCSIGTLPKSSANPRERRELERVRSTPGLD</sequence>
<dbReference type="WBParaSite" id="maker-unitig_21308-snap-gene-0.4-mRNA-1">
    <property type="protein sequence ID" value="maker-unitig_21308-snap-gene-0.4-mRNA-1"/>
    <property type="gene ID" value="maker-unitig_21308-snap-gene-0.4"/>
</dbReference>
<protein>
    <submittedName>
        <fullName evidence="3">Cyclic nucleotide-binding domain-containing protein</fullName>
    </submittedName>
</protein>